<evidence type="ECO:0000256" key="6">
    <source>
        <dbReference type="PROSITE-ProRule" id="PRU00723"/>
    </source>
</evidence>
<dbReference type="InterPro" id="IPR054429">
    <property type="entry name" value="Znf-CCCH_Muscleblind-like"/>
</dbReference>
<evidence type="ECO:0000256" key="3">
    <source>
        <dbReference type="ARBA" id="ARBA00022771"/>
    </source>
</evidence>
<dbReference type="Gene3D" id="3.30.1370.210">
    <property type="match status" value="2"/>
</dbReference>
<keyword evidence="4 6" id="KW-0862">Zinc</keyword>
<keyword evidence="1 6" id="KW-0479">Metal-binding</keyword>
<keyword evidence="3 6" id="KW-0863">Zinc-finger</keyword>
<feature type="domain" description="C3H1-type" evidence="7">
    <location>
        <begin position="235"/>
        <end position="261"/>
    </location>
</feature>
<dbReference type="GO" id="GO:0003723">
    <property type="term" value="F:RNA binding"/>
    <property type="evidence" value="ECO:0007669"/>
    <property type="project" value="TreeGrafter"/>
</dbReference>
<feature type="zinc finger region" description="C3H1-type" evidence="6">
    <location>
        <begin position="201"/>
        <end position="227"/>
    </location>
</feature>
<dbReference type="PANTHER" id="PTHR12675:SF12">
    <property type="entry name" value="PROTEIN MUSCLEBLIND"/>
    <property type="match status" value="1"/>
</dbReference>
<feature type="domain" description="C3H1-type" evidence="7">
    <location>
        <begin position="11"/>
        <end position="38"/>
    </location>
</feature>
<dbReference type="OrthoDB" id="6285980at2759"/>
<reference evidence="8" key="1">
    <citation type="submission" date="2022-01" db="EMBL/GenBank/DDBJ databases">
        <authorList>
            <person name="King R."/>
        </authorList>
    </citation>
    <scope>NUCLEOTIDE SEQUENCE</scope>
</reference>
<evidence type="ECO:0000313" key="9">
    <source>
        <dbReference type="Proteomes" id="UP001153620"/>
    </source>
</evidence>
<dbReference type="PANTHER" id="PTHR12675">
    <property type="entry name" value="MUSCLEBLIND-LIKE PROTEIN"/>
    <property type="match status" value="1"/>
</dbReference>
<accession>A0A9N9S7X6</accession>
<dbReference type="PROSITE" id="PS50103">
    <property type="entry name" value="ZF_C3H1"/>
    <property type="match status" value="4"/>
</dbReference>
<evidence type="ECO:0000256" key="4">
    <source>
        <dbReference type="ARBA" id="ARBA00022833"/>
    </source>
</evidence>
<evidence type="ECO:0000256" key="2">
    <source>
        <dbReference type="ARBA" id="ARBA00022737"/>
    </source>
</evidence>
<organism evidence="8 9">
    <name type="scientific">Chironomus riparius</name>
    <dbReference type="NCBI Taxonomy" id="315576"/>
    <lineage>
        <taxon>Eukaryota</taxon>
        <taxon>Metazoa</taxon>
        <taxon>Ecdysozoa</taxon>
        <taxon>Arthropoda</taxon>
        <taxon>Hexapoda</taxon>
        <taxon>Insecta</taxon>
        <taxon>Pterygota</taxon>
        <taxon>Neoptera</taxon>
        <taxon>Endopterygota</taxon>
        <taxon>Diptera</taxon>
        <taxon>Nematocera</taxon>
        <taxon>Chironomoidea</taxon>
        <taxon>Chironomidae</taxon>
        <taxon>Chironominae</taxon>
        <taxon>Chironomus</taxon>
    </lineage>
</organism>
<feature type="zinc finger region" description="C3H1-type" evidence="6">
    <location>
        <begin position="235"/>
        <end position="261"/>
    </location>
</feature>
<comment type="similarity">
    <text evidence="5">Belongs to the muscleblind family.</text>
</comment>
<keyword evidence="2" id="KW-0677">Repeat</keyword>
<dbReference type="SMART" id="SM00356">
    <property type="entry name" value="ZnF_C3H1"/>
    <property type="match status" value="4"/>
</dbReference>
<feature type="domain" description="C3H1-type" evidence="7">
    <location>
        <begin position="201"/>
        <end position="227"/>
    </location>
</feature>
<feature type="zinc finger region" description="C3H1-type" evidence="6">
    <location>
        <begin position="44"/>
        <end position="72"/>
    </location>
</feature>
<feature type="domain" description="C3H1-type" evidence="7">
    <location>
        <begin position="44"/>
        <end position="72"/>
    </location>
</feature>
<dbReference type="EMBL" id="OU895880">
    <property type="protein sequence ID" value="CAG9811018.1"/>
    <property type="molecule type" value="Genomic_DNA"/>
</dbReference>
<proteinExistence type="inferred from homology"/>
<evidence type="ECO:0000259" key="7">
    <source>
        <dbReference type="PROSITE" id="PS50103"/>
    </source>
</evidence>
<name>A0A9N9S7X6_9DIPT</name>
<reference evidence="8" key="2">
    <citation type="submission" date="2022-10" db="EMBL/GenBank/DDBJ databases">
        <authorList>
            <consortium name="ENA_rothamsted_submissions"/>
            <consortium name="culmorum"/>
            <person name="King R."/>
        </authorList>
    </citation>
    <scope>NUCLEOTIDE SEQUENCE</scope>
</reference>
<evidence type="ECO:0000256" key="5">
    <source>
        <dbReference type="ARBA" id="ARBA00038226"/>
    </source>
</evidence>
<feature type="zinc finger region" description="C3H1-type" evidence="6">
    <location>
        <begin position="11"/>
        <end position="38"/>
    </location>
</feature>
<gene>
    <name evidence="8" type="ORF">CHIRRI_LOCUS13828</name>
</gene>
<evidence type="ECO:0000313" key="8">
    <source>
        <dbReference type="EMBL" id="CAG9811018.1"/>
    </source>
</evidence>
<protein>
    <recommendedName>
        <fullName evidence="7">C3H1-type domain-containing protein</fullName>
    </recommendedName>
</protein>
<dbReference type="GO" id="GO:0043484">
    <property type="term" value="P:regulation of RNA splicing"/>
    <property type="evidence" value="ECO:0007669"/>
    <property type="project" value="TreeGrafter"/>
</dbReference>
<evidence type="ECO:0000256" key="1">
    <source>
        <dbReference type="ARBA" id="ARBA00022723"/>
    </source>
</evidence>
<dbReference type="GO" id="GO:0008270">
    <property type="term" value="F:zinc ion binding"/>
    <property type="evidence" value="ECO:0007669"/>
    <property type="project" value="UniProtKB-KW"/>
</dbReference>
<sequence>MSQNHPRDSQWLQLDVCLDFLVGKCGKLGDCQFAHPMTHVDVVDNKVMACYDSFKGRCRRVTPPCKYYHPTPPLTEVLVQRGKNHIAMKNSIQFPQLISDVSAMQQQQQFVEVPTTSKSQKIEIGSKRSANVVNNELPIEMMYFKRPTLGPATMAMPMIQVPFIPQPVYQPSMPVVPTDPNGAIPLNAPFVTYTDINGQILDNLPVCQDFNRNMCTRINCKFVHLLDPKKLEIHEHRVAVCRDHANGICRRQQCKYYHIPIQLPPATHMLSSIHGP</sequence>
<dbReference type="AlphaFoldDB" id="A0A9N9S7X6"/>
<dbReference type="Pfam" id="PF22628">
    <property type="entry name" value="zf-CCCH_10"/>
    <property type="match status" value="1"/>
</dbReference>
<keyword evidence="9" id="KW-1185">Reference proteome</keyword>
<dbReference type="Proteomes" id="UP001153620">
    <property type="component" value="Chromosome 4"/>
</dbReference>
<dbReference type="InterPro" id="IPR000571">
    <property type="entry name" value="Znf_CCCH"/>
</dbReference>